<evidence type="ECO:0000256" key="1">
    <source>
        <dbReference type="SAM" id="MobiDB-lite"/>
    </source>
</evidence>
<protein>
    <submittedName>
        <fullName evidence="2">Uncharacterized protein</fullName>
    </submittedName>
</protein>
<accession>A0ABV9W4G8</accession>
<organism evidence="2 3">
    <name type="scientific">Dactylosporangium cerinum</name>
    <dbReference type="NCBI Taxonomy" id="1434730"/>
    <lineage>
        <taxon>Bacteria</taxon>
        <taxon>Bacillati</taxon>
        <taxon>Actinomycetota</taxon>
        <taxon>Actinomycetes</taxon>
        <taxon>Micromonosporales</taxon>
        <taxon>Micromonosporaceae</taxon>
        <taxon>Dactylosporangium</taxon>
    </lineage>
</organism>
<name>A0ABV9W4G8_9ACTN</name>
<comment type="caution">
    <text evidence="2">The sequence shown here is derived from an EMBL/GenBank/DDBJ whole genome shotgun (WGS) entry which is preliminary data.</text>
</comment>
<keyword evidence="3" id="KW-1185">Reference proteome</keyword>
<feature type="region of interest" description="Disordered" evidence="1">
    <location>
        <begin position="485"/>
        <end position="504"/>
    </location>
</feature>
<sequence>MVAPARLWQIRRIYLDRVGSPAARFRDVWLDLTGRDGRPLDTILWMRNGGGKSTLIALVCALIRPDRRDFLATATTGRHLEDCILGADTGHVVVEWTDPTGRRLVTGAVYEWTDRVQPADPNAGHDRLKQTWYAFTPGPDVESLPFAGADLKEFVRAVEALPATAETVVTTKQDRWAQALHDRGLDPGLFTAILRINASEGGIEHHFKFKTSDDFVQYLLSLVTEPTSATKVAAILRGTRERLARQPRLRAEVAFCDEAVDLLDVLDRARTAVTAATSDAGATRQAALRLAAAFTGAATRAASQAAAHESVAAAAALAAQDAQSRAAALDVLLREEQWQAASRRHTEALAALDDAARTVLDRHRLHRAWQLVPVLTDRDQLTSRLAVAHGRQREAEAGAAPLRQARAEAAAGYLAVLRDACAELDDTVATLTGQAADAAEQQSKSRALADGLRADLGGLGGRQRSIEQHLAAFDHDLTAAATAGHLTTTVPTPPARTSTAGAATRASGEGLAVADLTAADDLASGAGRASGDGFVGGAGRASGDGLVGGAGRAVGGTGQASGDGFVGGAGRAVGGAGRAVGGAGRASGDGFVGGAGRAPGDGLVGGAGRAVDGVGQASGDGFVGGAGRALGGSDRASGDGFVGGAGRASGDGLVGGAGRAVGDGSAGGVVPLGATVERLAAALAAAEGDDDEAARRLSEDLPAEAEKLDADRAAHELERASVHAAVTELTRQLATLDSARTPLLAEIDTLATDPRLTALTERDVVDPIAEHRLLVDQLSEAIVGADRQRIQLAVADAEDDRAVQALASPRGLLPASLDLARAADVLAAERIPASTGWHHLADRVPQDRWASAVDRVPHLVGGLLLHDGADLARAREALHRARLFPTSAVQVSTTAHLDQAAAGTAPAGAVAVQAAAGTPATGGQTTGGTPVTAAAAGVPAVSGTAPMIGAAAGADVQVGGGTAAVAG</sequence>
<evidence type="ECO:0000313" key="3">
    <source>
        <dbReference type="Proteomes" id="UP001595912"/>
    </source>
</evidence>
<dbReference type="Proteomes" id="UP001595912">
    <property type="component" value="Unassembled WGS sequence"/>
</dbReference>
<dbReference type="EMBL" id="JBHSIU010000047">
    <property type="protein sequence ID" value="MFC5003274.1"/>
    <property type="molecule type" value="Genomic_DNA"/>
</dbReference>
<proteinExistence type="predicted"/>
<evidence type="ECO:0000313" key="2">
    <source>
        <dbReference type="EMBL" id="MFC5003274.1"/>
    </source>
</evidence>
<gene>
    <name evidence="2" type="ORF">ACFPIJ_36260</name>
</gene>
<feature type="non-terminal residue" evidence="2">
    <location>
        <position position="967"/>
    </location>
</feature>
<reference evidence="3" key="1">
    <citation type="journal article" date="2019" name="Int. J. Syst. Evol. Microbiol.">
        <title>The Global Catalogue of Microorganisms (GCM) 10K type strain sequencing project: providing services to taxonomists for standard genome sequencing and annotation.</title>
        <authorList>
            <consortium name="The Broad Institute Genomics Platform"/>
            <consortium name="The Broad Institute Genome Sequencing Center for Infectious Disease"/>
            <person name="Wu L."/>
            <person name="Ma J."/>
        </authorList>
    </citation>
    <scope>NUCLEOTIDE SEQUENCE [LARGE SCALE GENOMIC DNA]</scope>
    <source>
        <strain evidence="3">CGMCC 4.7152</strain>
    </source>
</reference>